<proteinExistence type="predicted"/>
<protein>
    <submittedName>
        <fullName evidence="1">Uncharacterized protein</fullName>
    </submittedName>
</protein>
<organism evidence="1">
    <name type="scientific">uncultured Nocardioidaceae bacterium</name>
    <dbReference type="NCBI Taxonomy" id="253824"/>
    <lineage>
        <taxon>Bacteria</taxon>
        <taxon>Bacillati</taxon>
        <taxon>Actinomycetota</taxon>
        <taxon>Actinomycetes</taxon>
        <taxon>Propionibacteriales</taxon>
        <taxon>Nocardioidaceae</taxon>
        <taxon>environmental samples</taxon>
    </lineage>
</organism>
<reference evidence="1" key="1">
    <citation type="submission" date="2020-02" db="EMBL/GenBank/DDBJ databases">
        <authorList>
            <person name="Meier V. D."/>
        </authorList>
    </citation>
    <scope>NUCLEOTIDE SEQUENCE</scope>
    <source>
        <strain evidence="1">AVDCRST_MAG46</strain>
    </source>
</reference>
<name>A0A6J4MKW3_9ACTN</name>
<gene>
    <name evidence="1" type="ORF">AVDCRST_MAG46-3421</name>
</gene>
<sequence length="61" mass="6570">MDFMTLQRIVTIDATCPTCGAQLREVQNGSETAPSAPGDWSTVGRFCHKGCLMTTYEGQGT</sequence>
<dbReference type="EMBL" id="CADCUD010000240">
    <property type="protein sequence ID" value="CAA9362550.1"/>
    <property type="molecule type" value="Genomic_DNA"/>
</dbReference>
<dbReference type="AlphaFoldDB" id="A0A6J4MKW3"/>
<accession>A0A6J4MKW3</accession>
<evidence type="ECO:0000313" key="1">
    <source>
        <dbReference type="EMBL" id="CAA9362550.1"/>
    </source>
</evidence>